<dbReference type="EMBL" id="BPLR01017483">
    <property type="protein sequence ID" value="GIY92008.1"/>
    <property type="molecule type" value="Genomic_DNA"/>
</dbReference>
<dbReference type="Proteomes" id="UP001054945">
    <property type="component" value="Unassembled WGS sequence"/>
</dbReference>
<reference evidence="2 3" key="1">
    <citation type="submission" date="2021-06" db="EMBL/GenBank/DDBJ databases">
        <title>Caerostris extrusa draft genome.</title>
        <authorList>
            <person name="Kono N."/>
            <person name="Arakawa K."/>
        </authorList>
    </citation>
    <scope>NUCLEOTIDE SEQUENCE [LARGE SCALE GENOMIC DNA]</scope>
</reference>
<name>A0AAV4XBF7_CAEEX</name>
<keyword evidence="1" id="KW-0732">Signal</keyword>
<comment type="caution">
    <text evidence="2">The sequence shown here is derived from an EMBL/GenBank/DDBJ whole genome shotgun (WGS) entry which is preliminary data.</text>
</comment>
<evidence type="ECO:0000313" key="3">
    <source>
        <dbReference type="Proteomes" id="UP001054945"/>
    </source>
</evidence>
<protein>
    <recommendedName>
        <fullName evidence="4">Secreted protein</fullName>
    </recommendedName>
</protein>
<feature type="signal peptide" evidence="1">
    <location>
        <begin position="1"/>
        <end position="29"/>
    </location>
</feature>
<evidence type="ECO:0008006" key="4">
    <source>
        <dbReference type="Google" id="ProtNLM"/>
    </source>
</evidence>
<feature type="chain" id="PRO_5043685886" description="Secreted protein" evidence="1">
    <location>
        <begin position="30"/>
        <end position="216"/>
    </location>
</feature>
<accession>A0AAV4XBF7</accession>
<organism evidence="2 3">
    <name type="scientific">Caerostris extrusa</name>
    <name type="common">Bark spider</name>
    <name type="synonym">Caerostris bankana</name>
    <dbReference type="NCBI Taxonomy" id="172846"/>
    <lineage>
        <taxon>Eukaryota</taxon>
        <taxon>Metazoa</taxon>
        <taxon>Ecdysozoa</taxon>
        <taxon>Arthropoda</taxon>
        <taxon>Chelicerata</taxon>
        <taxon>Arachnida</taxon>
        <taxon>Araneae</taxon>
        <taxon>Araneomorphae</taxon>
        <taxon>Entelegynae</taxon>
        <taxon>Araneoidea</taxon>
        <taxon>Araneidae</taxon>
        <taxon>Caerostris</taxon>
    </lineage>
</organism>
<sequence length="216" mass="24796">MSFPSLNRALKFMAVSFFIILGRTTKTKAPGNIRTKRPFLKALQESQRTELSPHCLYGKGRKGSIYRKWNSIHIPPLSSGGGGDFDPEKTSQALCRVIIFTGTQQKQRPPANIRTKRPFLKALQESQRTELSPHCLYGKRKERFHLPEMEFNSCPIFFWRRRTLILKRWQPPNILPTPHRKNLTLVVGKTLYPKCNPSSSRVETKSESIVCVCELA</sequence>
<evidence type="ECO:0000313" key="2">
    <source>
        <dbReference type="EMBL" id="GIY92008.1"/>
    </source>
</evidence>
<keyword evidence="3" id="KW-1185">Reference proteome</keyword>
<proteinExistence type="predicted"/>
<evidence type="ECO:0000256" key="1">
    <source>
        <dbReference type="SAM" id="SignalP"/>
    </source>
</evidence>
<gene>
    <name evidence="2" type="ORF">CEXT_475491</name>
</gene>
<dbReference type="AlphaFoldDB" id="A0AAV4XBF7"/>